<evidence type="ECO:0008006" key="4">
    <source>
        <dbReference type="Google" id="ProtNLM"/>
    </source>
</evidence>
<protein>
    <recommendedName>
        <fullName evidence="4">Protein kinase domain-containing protein</fullName>
    </recommendedName>
</protein>
<feature type="region of interest" description="Disordered" evidence="1">
    <location>
        <begin position="53"/>
        <end position="72"/>
    </location>
</feature>
<feature type="region of interest" description="Disordered" evidence="1">
    <location>
        <begin position="854"/>
        <end position="895"/>
    </location>
</feature>
<dbReference type="SUPFAM" id="SSF56112">
    <property type="entry name" value="Protein kinase-like (PK-like)"/>
    <property type="match status" value="1"/>
</dbReference>
<feature type="region of interest" description="Disordered" evidence="1">
    <location>
        <begin position="442"/>
        <end position="551"/>
    </location>
</feature>
<feature type="compositionally biased region" description="Low complexity" evidence="1">
    <location>
        <begin position="921"/>
        <end position="936"/>
    </location>
</feature>
<gene>
    <name evidence="2" type="ORF">GFSPODELE1_LOCUS975</name>
</gene>
<organism evidence="2 3">
    <name type="scientific">Somion occarium</name>
    <dbReference type="NCBI Taxonomy" id="3059160"/>
    <lineage>
        <taxon>Eukaryota</taxon>
        <taxon>Fungi</taxon>
        <taxon>Dikarya</taxon>
        <taxon>Basidiomycota</taxon>
        <taxon>Agaricomycotina</taxon>
        <taxon>Agaricomycetes</taxon>
        <taxon>Polyporales</taxon>
        <taxon>Cerrenaceae</taxon>
        <taxon>Somion</taxon>
    </lineage>
</organism>
<feature type="compositionally biased region" description="Basic and acidic residues" evidence="1">
    <location>
        <begin position="60"/>
        <end position="69"/>
    </location>
</feature>
<feature type="compositionally biased region" description="Polar residues" evidence="1">
    <location>
        <begin position="458"/>
        <end position="469"/>
    </location>
</feature>
<feature type="region of interest" description="Disordered" evidence="1">
    <location>
        <begin position="908"/>
        <end position="983"/>
    </location>
</feature>
<feature type="region of interest" description="Disordered" evidence="1">
    <location>
        <begin position="344"/>
        <end position="373"/>
    </location>
</feature>
<dbReference type="InterPro" id="IPR011009">
    <property type="entry name" value="Kinase-like_dom_sf"/>
</dbReference>
<sequence>MWFTSREKSSSLDRNLFTVGTSNSSEARKPFASSILATLQSIFTYFASPQQSSEPSPCLEHSESPRSSEPEPAWLGFVDSSPQWRRSLYHIERNIPKRERKQQILYVPHGRWEFVKDMQGINSMTIANITRMFIPFGCLRHTRHVNGLTENRIRSVVIAEGQFGDLVIPHIIKRWHHGVSNNRKGFFSELALYKAQQYLKPLQGDVVPHIIGVYATDEGLDVKMELPHSSFWIEASSKMPEVLKERCVQAYMKIHSRGVLHGSVELRHMLISPDANVSIVDFHRSRALDPKPEVGIAAAKPEEFEMELRKVMYKLDYRNARVTETLRYHKARRRREFNLASQRYTETYGVPTEEQPETEDEKNTPPPSDEEWTSSWAVNLDHQPKRFEMKDQTQDELEAAWKDFNELLYHLEGDYWVRMYKPMFRQTETKAEAEFRPAVKRKAIALPDDNPPNKRLRSSSPTPSTISEQSDSTIETAATTSSTTEDMSSTDCPSPSRSETLPLTEVAASGHLPTDPSPEFSSESESESESELSFTLSSAADSPPKMTAPEEDYPVPFVCVEHNSSSIEEIAEEDLPTVSCSSTSTSKEPKVRDYAYIPYDGPKGYYFPYPPMETRAALDRIISIRTQNAGRCVGEGLPYRFSDIRLMLGWSQTPPRGSDSTVALGNMKRKREEILALDTAERPKKKPRLEILDIPHDPSLGPDPAYGVGSTFLDLPGKRFLSKDEFLERQKPNKGKGPAAGKGKLKSILKPTKPVKTVSYAKEDWPDDPEAPLSPKLMPEKIAIRTTEFRAVMNSVVDPRIETSIFGRIGLKSMPATPMLPIVAGASHIAVPARDMTYDLIMAQKCKFGKMDRSAHADFETQSTRPKPRSFTMPSEQHQQQQRPNIPPRPNTMKNIMMKDPAFSWLFSRGPFGASGPGPSPSSSSSSRSGGESSNSADRFYHVRTPSSRSAGTSSDSTSKNYPKVNLSELDGMPVIDSAFEED</sequence>
<evidence type="ECO:0000313" key="2">
    <source>
        <dbReference type="EMBL" id="CAL1695970.1"/>
    </source>
</evidence>
<evidence type="ECO:0000313" key="3">
    <source>
        <dbReference type="Proteomes" id="UP001497453"/>
    </source>
</evidence>
<dbReference type="EMBL" id="OZ037944">
    <property type="protein sequence ID" value="CAL1695970.1"/>
    <property type="molecule type" value="Genomic_DNA"/>
</dbReference>
<feature type="compositionally biased region" description="Low complexity" evidence="1">
    <location>
        <begin position="945"/>
        <end position="959"/>
    </location>
</feature>
<proteinExistence type="predicted"/>
<evidence type="ECO:0000256" key="1">
    <source>
        <dbReference type="SAM" id="MobiDB-lite"/>
    </source>
</evidence>
<name>A0ABP1CJX4_9APHY</name>
<feature type="compositionally biased region" description="Low complexity" evidence="1">
    <location>
        <begin position="470"/>
        <end position="490"/>
    </location>
</feature>
<reference evidence="3" key="1">
    <citation type="submission" date="2024-04" db="EMBL/GenBank/DDBJ databases">
        <authorList>
            <person name="Shaw F."/>
            <person name="Minotto A."/>
        </authorList>
    </citation>
    <scope>NUCLEOTIDE SEQUENCE [LARGE SCALE GENOMIC DNA]</scope>
</reference>
<accession>A0ABP1CJX4</accession>
<feature type="compositionally biased region" description="Polar residues" evidence="1">
    <location>
        <begin position="491"/>
        <end position="501"/>
    </location>
</feature>
<dbReference type="Proteomes" id="UP001497453">
    <property type="component" value="Chromosome 1"/>
</dbReference>
<keyword evidence="3" id="KW-1185">Reference proteome</keyword>